<sequence length="134" mass="15563">MTQKSVDELAYSCLRLGRAFGEACELTNIEMPPHLAKDYRRLLERLLTGEILCIQELETIKVVARALRTSMNKRSPGYGDHTFLRHTDEDIIFDRDLELMRKAAERYKRLIEAHEVLKDRLTALSWANFKLAQA</sequence>
<organism evidence="1 2">
    <name type="scientific">Litoreibacter ascidiaceicola</name>
    <dbReference type="NCBI Taxonomy" id="1486859"/>
    <lineage>
        <taxon>Bacteria</taxon>
        <taxon>Pseudomonadati</taxon>
        <taxon>Pseudomonadota</taxon>
        <taxon>Alphaproteobacteria</taxon>
        <taxon>Rhodobacterales</taxon>
        <taxon>Roseobacteraceae</taxon>
        <taxon>Litoreibacter</taxon>
    </lineage>
</organism>
<dbReference type="AlphaFoldDB" id="A0A1M4SBG4"/>
<dbReference type="EMBL" id="FQUV01000001">
    <property type="protein sequence ID" value="SHE29397.1"/>
    <property type="molecule type" value="Genomic_DNA"/>
</dbReference>
<dbReference type="RefSeq" id="WP_073138516.1">
    <property type="nucleotide sequence ID" value="NZ_FQUV01000001.1"/>
</dbReference>
<evidence type="ECO:0000313" key="1">
    <source>
        <dbReference type="EMBL" id="SHE29397.1"/>
    </source>
</evidence>
<accession>A0A1M4SBG4</accession>
<reference evidence="2" key="1">
    <citation type="submission" date="2016-11" db="EMBL/GenBank/DDBJ databases">
        <authorList>
            <person name="Varghese N."/>
            <person name="Submissions S."/>
        </authorList>
    </citation>
    <scope>NUCLEOTIDE SEQUENCE [LARGE SCALE GENOMIC DNA]</scope>
    <source>
        <strain evidence="2">DSM 100566</strain>
    </source>
</reference>
<keyword evidence="2" id="KW-1185">Reference proteome</keyword>
<name>A0A1M4SBG4_9RHOB</name>
<gene>
    <name evidence="1" type="ORF">SAMN05444273_1012</name>
</gene>
<dbReference type="OrthoDB" id="7853964at2"/>
<evidence type="ECO:0000313" key="2">
    <source>
        <dbReference type="Proteomes" id="UP000184144"/>
    </source>
</evidence>
<dbReference type="Proteomes" id="UP000184144">
    <property type="component" value="Unassembled WGS sequence"/>
</dbReference>
<protein>
    <submittedName>
        <fullName evidence="1">Uncharacterized protein</fullName>
    </submittedName>
</protein>
<proteinExistence type="predicted"/>